<feature type="coiled-coil region" evidence="1">
    <location>
        <begin position="67"/>
        <end position="94"/>
    </location>
</feature>
<keyword evidence="1" id="KW-0175">Coiled coil</keyword>
<dbReference type="EMBL" id="CAJVQA010023836">
    <property type="protein sequence ID" value="CAG8780005.1"/>
    <property type="molecule type" value="Genomic_DNA"/>
</dbReference>
<gene>
    <name evidence="2" type="ORF">CPELLU_LOCUS16327</name>
</gene>
<proteinExistence type="predicted"/>
<comment type="caution">
    <text evidence="2">The sequence shown here is derived from an EMBL/GenBank/DDBJ whole genome shotgun (WGS) entry which is preliminary data.</text>
</comment>
<sequence length="136" mass="16131">MITKYWYTEVIQEDEMEGTNEIVEIPIKNSCNLSSKKQVNYSTKKSLNKKQISSENIITLKFVTLEMNKDSINFHELNEKINSAEDNNQKTNQDVIRCYYNFGKGYSLWYNFYRQSHNEDAFNSLVNDKIREHIPD</sequence>
<organism evidence="2 3">
    <name type="scientific">Cetraspora pellucida</name>
    <dbReference type="NCBI Taxonomy" id="1433469"/>
    <lineage>
        <taxon>Eukaryota</taxon>
        <taxon>Fungi</taxon>
        <taxon>Fungi incertae sedis</taxon>
        <taxon>Mucoromycota</taxon>
        <taxon>Glomeromycotina</taxon>
        <taxon>Glomeromycetes</taxon>
        <taxon>Diversisporales</taxon>
        <taxon>Gigasporaceae</taxon>
        <taxon>Cetraspora</taxon>
    </lineage>
</organism>
<evidence type="ECO:0000256" key="1">
    <source>
        <dbReference type="SAM" id="Coils"/>
    </source>
</evidence>
<reference evidence="2" key="1">
    <citation type="submission" date="2021-06" db="EMBL/GenBank/DDBJ databases">
        <authorList>
            <person name="Kallberg Y."/>
            <person name="Tangrot J."/>
            <person name="Rosling A."/>
        </authorList>
    </citation>
    <scope>NUCLEOTIDE SEQUENCE</scope>
    <source>
        <strain evidence="2">FL966</strain>
    </source>
</reference>
<protein>
    <submittedName>
        <fullName evidence="2">14394_t:CDS:1</fullName>
    </submittedName>
</protein>
<dbReference type="OrthoDB" id="2388273at2759"/>
<name>A0A9N9P1R1_9GLOM</name>
<accession>A0A9N9P1R1</accession>
<dbReference type="Proteomes" id="UP000789759">
    <property type="component" value="Unassembled WGS sequence"/>
</dbReference>
<dbReference type="AlphaFoldDB" id="A0A9N9P1R1"/>
<evidence type="ECO:0000313" key="3">
    <source>
        <dbReference type="Proteomes" id="UP000789759"/>
    </source>
</evidence>
<evidence type="ECO:0000313" key="2">
    <source>
        <dbReference type="EMBL" id="CAG8780005.1"/>
    </source>
</evidence>
<keyword evidence="3" id="KW-1185">Reference proteome</keyword>